<dbReference type="CDD" id="cd08547">
    <property type="entry name" value="Type_II_cohesin"/>
    <property type="match status" value="1"/>
</dbReference>
<dbReference type="Gene3D" id="2.60.40.680">
    <property type="match status" value="1"/>
</dbReference>
<keyword evidence="2" id="KW-0732">Signal</keyword>
<proteinExistence type="predicted"/>
<evidence type="ECO:0008006" key="4">
    <source>
        <dbReference type="Google" id="ProtNLM"/>
    </source>
</evidence>
<feature type="chain" id="PRO_5032639947" description="Cohesin domain-containing protein" evidence="2">
    <location>
        <begin position="21"/>
        <end position="202"/>
    </location>
</feature>
<dbReference type="AlphaFoldDB" id="A0A832I545"/>
<sequence>MSVARVVLAGGLALAAAAPAATPEPAAPRRDPPAARAAVRFALAPESVVVAPGETFTLELGVPAAGPAFNGYDAVVAFDTTALAVASAASDRALEGDDMRGACGNTFHRLSAAGDSVMVSHVLLCARTSIEGPARLHRFQFRATGAAGTATVRVRRAQCFDAGRSVATAPQGETTVVIANPNRGAPETPARSNGRTPKGGRP</sequence>
<dbReference type="SUPFAM" id="SSF49384">
    <property type="entry name" value="Carbohydrate-binding domain"/>
    <property type="match status" value="1"/>
</dbReference>
<dbReference type="EMBL" id="DSQF01000008">
    <property type="protein sequence ID" value="HGZ42708.1"/>
    <property type="molecule type" value="Genomic_DNA"/>
</dbReference>
<protein>
    <recommendedName>
        <fullName evidence="4">Cohesin domain-containing protein</fullName>
    </recommendedName>
</protein>
<evidence type="ECO:0000256" key="1">
    <source>
        <dbReference type="SAM" id="MobiDB-lite"/>
    </source>
</evidence>
<evidence type="ECO:0000313" key="3">
    <source>
        <dbReference type="EMBL" id="HGZ42708.1"/>
    </source>
</evidence>
<organism evidence="3">
    <name type="scientific">Eiseniibacteriota bacterium</name>
    <dbReference type="NCBI Taxonomy" id="2212470"/>
    <lineage>
        <taxon>Bacteria</taxon>
        <taxon>Candidatus Eiseniibacteriota</taxon>
    </lineage>
</organism>
<dbReference type="InterPro" id="IPR008965">
    <property type="entry name" value="CBM2/CBM3_carb-bd_dom_sf"/>
</dbReference>
<feature type="signal peptide" evidence="2">
    <location>
        <begin position="1"/>
        <end position="20"/>
    </location>
</feature>
<dbReference type="GO" id="GO:0030246">
    <property type="term" value="F:carbohydrate binding"/>
    <property type="evidence" value="ECO:0007669"/>
    <property type="project" value="InterPro"/>
</dbReference>
<name>A0A832I545_UNCEI</name>
<gene>
    <name evidence="3" type="ORF">ENR23_04650</name>
</gene>
<reference evidence="3" key="1">
    <citation type="journal article" date="2020" name="mSystems">
        <title>Genome- and Community-Level Interaction Insights into Carbon Utilization and Element Cycling Functions of Hydrothermarchaeota in Hydrothermal Sediment.</title>
        <authorList>
            <person name="Zhou Z."/>
            <person name="Liu Y."/>
            <person name="Xu W."/>
            <person name="Pan J."/>
            <person name="Luo Z.H."/>
            <person name="Li M."/>
        </authorList>
    </citation>
    <scope>NUCLEOTIDE SEQUENCE [LARGE SCALE GENOMIC DNA]</scope>
    <source>
        <strain evidence="3">SpSt-381</strain>
    </source>
</reference>
<comment type="caution">
    <text evidence="3">The sequence shown here is derived from an EMBL/GenBank/DDBJ whole genome shotgun (WGS) entry which is preliminary data.</text>
</comment>
<accession>A0A832I545</accession>
<evidence type="ECO:0000256" key="2">
    <source>
        <dbReference type="SAM" id="SignalP"/>
    </source>
</evidence>
<feature type="region of interest" description="Disordered" evidence="1">
    <location>
        <begin position="179"/>
        <end position="202"/>
    </location>
</feature>